<evidence type="ECO:0000256" key="1">
    <source>
        <dbReference type="SAM" id="SignalP"/>
    </source>
</evidence>
<dbReference type="AlphaFoldDB" id="A0A8G2BKG6"/>
<proteinExistence type="predicted"/>
<dbReference type="Gene3D" id="3.40.50.1980">
    <property type="entry name" value="Nitrogenase molybdenum iron protein domain"/>
    <property type="match status" value="2"/>
</dbReference>
<feature type="chain" id="PRO_5034292565" evidence="1">
    <location>
        <begin position="25"/>
        <end position="376"/>
    </location>
</feature>
<dbReference type="PANTHER" id="PTHR30535:SF34">
    <property type="entry name" value="MOLYBDATE-BINDING PROTEIN MOLA"/>
    <property type="match status" value="1"/>
</dbReference>
<organism evidence="3 4">
    <name type="scientific">Thalassobaculum litoreum DSM 18839</name>
    <dbReference type="NCBI Taxonomy" id="1123362"/>
    <lineage>
        <taxon>Bacteria</taxon>
        <taxon>Pseudomonadati</taxon>
        <taxon>Pseudomonadota</taxon>
        <taxon>Alphaproteobacteria</taxon>
        <taxon>Rhodospirillales</taxon>
        <taxon>Thalassobaculaceae</taxon>
        <taxon>Thalassobaculum</taxon>
    </lineage>
</organism>
<gene>
    <name evidence="3" type="ORF">SAMN05660686_03737</name>
</gene>
<accession>A0A8G2BKG6</accession>
<dbReference type="PANTHER" id="PTHR30535">
    <property type="entry name" value="VITAMIN B12-BINDING PROTEIN"/>
    <property type="match status" value="1"/>
</dbReference>
<evidence type="ECO:0000259" key="2">
    <source>
        <dbReference type="PROSITE" id="PS50983"/>
    </source>
</evidence>
<dbReference type="PROSITE" id="PS50983">
    <property type="entry name" value="FE_B12_PBP"/>
    <property type="match status" value="1"/>
</dbReference>
<dbReference type="RefSeq" id="WP_245702035.1">
    <property type="nucleotide sequence ID" value="NZ_FNBW01000012.1"/>
</dbReference>
<keyword evidence="1" id="KW-0732">Signal</keyword>
<dbReference type="Pfam" id="PF01497">
    <property type="entry name" value="Peripla_BP_2"/>
    <property type="match status" value="1"/>
</dbReference>
<feature type="domain" description="Fe/B12 periplasmic-binding" evidence="2">
    <location>
        <begin position="45"/>
        <end position="347"/>
    </location>
</feature>
<dbReference type="Proteomes" id="UP000198615">
    <property type="component" value="Unassembled WGS sequence"/>
</dbReference>
<dbReference type="InterPro" id="IPR002491">
    <property type="entry name" value="ABC_transptr_periplasmic_BD"/>
</dbReference>
<evidence type="ECO:0000313" key="4">
    <source>
        <dbReference type="Proteomes" id="UP000198615"/>
    </source>
</evidence>
<sequence length="376" mass="40587">MVAALKSLRPLAAALCVLAAPAMAETVEVTDIVGRTVSIERPVERFVISEGRYIPLLALLRPEAPVAGVVGMMTTLGWTQPGLEAQLYARFPEARDIPLFGHRSADSVSVERIIDLKPEVAIFGIGDHGPGAENAELIAQLEAAGIAVLFIDFRMDPLNNTTPSVALIGRVLGAEDRAAAYSDFYRERRRAVLDRVAAATTRPTVFMQVHPGRRECCWGMADGMLGPFVAQAGGINIADAAAPGPTTQHTAEFLIVEDPDVWIGTASGTADENARGDPPVALGPGMSPDAARDSLRRYLAAPEFAPLTAVRTGRAHVFWHNFYNSPFNVVVLEALAGWLHPDLFADTDPQQTLERIFKDFLPFELDGTYFATASRD</sequence>
<evidence type="ECO:0000313" key="3">
    <source>
        <dbReference type="EMBL" id="SDG22284.1"/>
    </source>
</evidence>
<comment type="caution">
    <text evidence="3">The sequence shown here is derived from an EMBL/GenBank/DDBJ whole genome shotgun (WGS) entry which is preliminary data.</text>
</comment>
<feature type="signal peptide" evidence="1">
    <location>
        <begin position="1"/>
        <end position="24"/>
    </location>
</feature>
<keyword evidence="4" id="KW-1185">Reference proteome</keyword>
<dbReference type="InterPro" id="IPR050902">
    <property type="entry name" value="ABC_Transporter_SBP"/>
</dbReference>
<protein>
    <submittedName>
        <fullName evidence="3">Iron complex transport system substrate-binding protein</fullName>
    </submittedName>
</protein>
<reference evidence="3 4" key="1">
    <citation type="submission" date="2016-10" db="EMBL/GenBank/DDBJ databases">
        <authorList>
            <person name="Varghese N."/>
            <person name="Submissions S."/>
        </authorList>
    </citation>
    <scope>NUCLEOTIDE SEQUENCE [LARGE SCALE GENOMIC DNA]</scope>
    <source>
        <strain evidence="3 4">DSM 18839</strain>
    </source>
</reference>
<name>A0A8G2BKG6_9PROT</name>
<dbReference type="SUPFAM" id="SSF53807">
    <property type="entry name" value="Helical backbone' metal receptor"/>
    <property type="match status" value="1"/>
</dbReference>
<dbReference type="EMBL" id="FNBW01000012">
    <property type="protein sequence ID" value="SDG22284.1"/>
    <property type="molecule type" value="Genomic_DNA"/>
</dbReference>